<feature type="compositionally biased region" description="Low complexity" evidence="1">
    <location>
        <begin position="250"/>
        <end position="286"/>
    </location>
</feature>
<feature type="compositionally biased region" description="Polar residues" evidence="1">
    <location>
        <begin position="92"/>
        <end position="111"/>
    </location>
</feature>
<dbReference type="Proteomes" id="UP000076871">
    <property type="component" value="Unassembled WGS sequence"/>
</dbReference>
<dbReference type="OrthoDB" id="2757526at2759"/>
<name>A0A165IJD0_9APHY</name>
<feature type="region of interest" description="Disordered" evidence="1">
    <location>
        <begin position="143"/>
        <end position="179"/>
    </location>
</feature>
<feature type="compositionally biased region" description="Polar residues" evidence="1">
    <location>
        <begin position="143"/>
        <end position="152"/>
    </location>
</feature>
<feature type="region of interest" description="Disordered" evidence="1">
    <location>
        <begin position="85"/>
        <end position="115"/>
    </location>
</feature>
<feature type="compositionally biased region" description="Basic residues" evidence="1">
    <location>
        <begin position="513"/>
        <end position="522"/>
    </location>
</feature>
<feature type="compositionally biased region" description="Basic and acidic residues" evidence="1">
    <location>
        <begin position="448"/>
        <end position="504"/>
    </location>
</feature>
<feature type="compositionally biased region" description="Low complexity" evidence="1">
    <location>
        <begin position="294"/>
        <end position="307"/>
    </location>
</feature>
<keyword evidence="3" id="KW-1185">Reference proteome</keyword>
<dbReference type="RefSeq" id="XP_040770669.1">
    <property type="nucleotide sequence ID" value="XM_040911417.1"/>
</dbReference>
<dbReference type="AlphaFoldDB" id="A0A165IJD0"/>
<feature type="region of interest" description="Disordered" evidence="1">
    <location>
        <begin position="214"/>
        <end position="531"/>
    </location>
</feature>
<feature type="region of interest" description="Disordered" evidence="1">
    <location>
        <begin position="711"/>
        <end position="732"/>
    </location>
</feature>
<feature type="compositionally biased region" description="Low complexity" evidence="1">
    <location>
        <begin position="9"/>
        <end position="21"/>
    </location>
</feature>
<accession>A0A165IJD0</accession>
<dbReference type="STRING" id="1314785.A0A165IJD0"/>
<evidence type="ECO:0000256" key="1">
    <source>
        <dbReference type="SAM" id="MobiDB-lite"/>
    </source>
</evidence>
<feature type="compositionally biased region" description="Low complexity" evidence="1">
    <location>
        <begin position="416"/>
        <end position="446"/>
    </location>
</feature>
<feature type="region of interest" description="Disordered" evidence="1">
    <location>
        <begin position="896"/>
        <end position="919"/>
    </location>
</feature>
<proteinExistence type="predicted"/>
<feature type="compositionally biased region" description="Low complexity" evidence="1">
    <location>
        <begin position="224"/>
        <end position="237"/>
    </location>
</feature>
<dbReference type="GeneID" id="63828445"/>
<dbReference type="EMBL" id="KV427605">
    <property type="protein sequence ID" value="KZT13159.1"/>
    <property type="molecule type" value="Genomic_DNA"/>
</dbReference>
<feature type="region of interest" description="Disordered" evidence="1">
    <location>
        <begin position="1"/>
        <end position="58"/>
    </location>
</feature>
<gene>
    <name evidence="2" type="ORF">LAESUDRAFT_746495</name>
</gene>
<evidence type="ECO:0000313" key="3">
    <source>
        <dbReference type="Proteomes" id="UP000076871"/>
    </source>
</evidence>
<feature type="compositionally biased region" description="Low complexity" evidence="1">
    <location>
        <begin position="44"/>
        <end position="58"/>
    </location>
</feature>
<protein>
    <submittedName>
        <fullName evidence="2">Uncharacterized protein</fullName>
    </submittedName>
</protein>
<dbReference type="InParanoid" id="A0A165IJD0"/>
<sequence>MLPSVAVMSSSPSRAALSCSPQRRTPPPPPINLDDCKGPPRIPATRSSASPTSTSKASTSFVFTSSRLHLVPGYASHPPAPCSPMSPLADIGSTSAASAGQRSRPALTQHQLAKHSEGAIDARTILGPNMRAAGFVHLAQAVASSPHHQAQRTPSSPPSTPSAGHPTPTDPPPFPPIMFLSPTAVTKTPLWDYQRGEYERGAAWPMGSKEVARLSGVNTRQTTNVENSVEGSSSSAADTGTRPKLGSKRSTSSTIVSSSSTLLSPSSTITASGSPSVSSSASVEPSSSPPSPKLPTTSPGTTLKPSPVFDAPRSPERKTKGKERALEEYPFPQTGVSKTAPPSPSTPASPTRRPLMGVPSFSSATLLSHASRRSGKERQRSGTRDQPDTSSPHEYVLSLSELCVSPPPMWTATMFAPNSSSSSSSPWPMSRAASSGSGSSCSWPPSELRVKQEGEETVKGNEKERQGEAKPRVFRARERVGERGRDTVGRTQKQRDRPGPDKEPQLSTLSLPKRPRVQRRHSYGFAHVPRTKTQTKSVASDLVSDAETMVDTVSVSSRPVTELASRTTSLLIGFIGVRPLIFSGSRALSACRLTRSSQYPSHLLSAFSAHGRCVGICDACRSEAAPDEVRTPATFTAPQGAFAYPAPYSDSPAMNFKLNTHIRELAARAADDWAKTGLIMITSRGRNEDPDSAEPRILYARSTVRARMAQGARREVGCRPAPNEGEDEGTNVWPVRFPRVGRKIVTEIAQRARASSSTFAERTEEGEDQQFTCVKGDDGPDHENASKFAHQKSEAGTHTDTANGLPASAGVAVANSLEEVSRPPERRGAMRGDIEATNATSRQRANTRVDDVRECRGALSRRFAEAADRGIHDFLLPARGWLMYCNEGGDHGRGDSGFGGRRTAGSNVKGCVARGDRDE</sequence>
<feature type="compositionally biased region" description="Basic and acidic residues" evidence="1">
    <location>
        <begin position="374"/>
        <end position="387"/>
    </location>
</feature>
<feature type="compositionally biased region" description="Basic and acidic residues" evidence="1">
    <location>
        <begin position="313"/>
        <end position="327"/>
    </location>
</feature>
<feature type="compositionally biased region" description="Basic and acidic residues" evidence="1">
    <location>
        <begin position="775"/>
        <end position="797"/>
    </location>
</feature>
<feature type="region of interest" description="Disordered" evidence="1">
    <location>
        <begin position="751"/>
        <end position="803"/>
    </location>
</feature>
<organism evidence="2 3">
    <name type="scientific">Laetiporus sulphureus 93-53</name>
    <dbReference type="NCBI Taxonomy" id="1314785"/>
    <lineage>
        <taxon>Eukaryota</taxon>
        <taxon>Fungi</taxon>
        <taxon>Dikarya</taxon>
        <taxon>Basidiomycota</taxon>
        <taxon>Agaricomycotina</taxon>
        <taxon>Agaricomycetes</taxon>
        <taxon>Polyporales</taxon>
        <taxon>Laetiporus</taxon>
    </lineage>
</organism>
<reference evidence="2 3" key="1">
    <citation type="journal article" date="2016" name="Mol. Biol. Evol.">
        <title>Comparative Genomics of Early-Diverging Mushroom-Forming Fungi Provides Insights into the Origins of Lignocellulose Decay Capabilities.</title>
        <authorList>
            <person name="Nagy L.G."/>
            <person name="Riley R."/>
            <person name="Tritt A."/>
            <person name="Adam C."/>
            <person name="Daum C."/>
            <person name="Floudas D."/>
            <person name="Sun H."/>
            <person name="Yadav J.S."/>
            <person name="Pangilinan J."/>
            <person name="Larsson K.H."/>
            <person name="Matsuura K."/>
            <person name="Barry K."/>
            <person name="Labutti K."/>
            <person name="Kuo R."/>
            <person name="Ohm R.A."/>
            <person name="Bhattacharya S.S."/>
            <person name="Shirouzu T."/>
            <person name="Yoshinaga Y."/>
            <person name="Martin F.M."/>
            <person name="Grigoriev I.V."/>
            <person name="Hibbett D.S."/>
        </authorList>
    </citation>
    <scope>NUCLEOTIDE SEQUENCE [LARGE SCALE GENOMIC DNA]</scope>
    <source>
        <strain evidence="2 3">93-53</strain>
    </source>
</reference>
<evidence type="ECO:0000313" key="2">
    <source>
        <dbReference type="EMBL" id="KZT13159.1"/>
    </source>
</evidence>